<evidence type="ECO:0000313" key="1">
    <source>
        <dbReference type="EMBL" id="PIO54449.1"/>
    </source>
</evidence>
<dbReference type="Proteomes" id="UP000230423">
    <property type="component" value="Unassembled WGS sequence"/>
</dbReference>
<proteinExistence type="predicted"/>
<organism evidence="1 2">
    <name type="scientific">Teladorsagia circumcincta</name>
    <name type="common">Brown stomach worm</name>
    <name type="synonym">Ostertagia circumcincta</name>
    <dbReference type="NCBI Taxonomy" id="45464"/>
    <lineage>
        <taxon>Eukaryota</taxon>
        <taxon>Metazoa</taxon>
        <taxon>Ecdysozoa</taxon>
        <taxon>Nematoda</taxon>
        <taxon>Chromadorea</taxon>
        <taxon>Rhabditida</taxon>
        <taxon>Rhabditina</taxon>
        <taxon>Rhabditomorpha</taxon>
        <taxon>Strongyloidea</taxon>
        <taxon>Trichostrongylidae</taxon>
        <taxon>Teladorsagia</taxon>
    </lineage>
</organism>
<accession>A0A2G9T912</accession>
<reference evidence="1 2" key="1">
    <citation type="submission" date="2015-09" db="EMBL/GenBank/DDBJ databases">
        <title>Draft genome of the parasitic nematode Teladorsagia circumcincta isolate WARC Sus (inbred).</title>
        <authorList>
            <person name="Mitreva M."/>
        </authorList>
    </citation>
    <scope>NUCLEOTIDE SEQUENCE [LARGE SCALE GENOMIC DNA]</scope>
    <source>
        <strain evidence="1 2">S</strain>
    </source>
</reference>
<dbReference type="EMBL" id="KZ396656">
    <property type="protein sequence ID" value="PIO54449.1"/>
    <property type="molecule type" value="Genomic_DNA"/>
</dbReference>
<dbReference type="AlphaFoldDB" id="A0A2G9T912"/>
<protein>
    <submittedName>
        <fullName evidence="1">Uncharacterized protein</fullName>
    </submittedName>
</protein>
<keyword evidence="2" id="KW-1185">Reference proteome</keyword>
<name>A0A2G9T912_TELCI</name>
<feature type="non-terminal residue" evidence="1">
    <location>
        <position position="32"/>
    </location>
</feature>
<evidence type="ECO:0000313" key="2">
    <source>
        <dbReference type="Proteomes" id="UP000230423"/>
    </source>
</evidence>
<gene>
    <name evidence="1" type="ORF">TELCIR_24189</name>
</gene>
<dbReference type="OrthoDB" id="332863at2759"/>
<sequence length="32" mass="3826">MRWFVPLGILEWMKTVGIENSDEYPDKVTELE</sequence>